<dbReference type="Pfam" id="PF00152">
    <property type="entry name" value="tRNA-synt_2"/>
    <property type="match status" value="1"/>
</dbReference>
<dbReference type="PROSITE" id="PS50862">
    <property type="entry name" value="AA_TRNA_LIGASE_II"/>
    <property type="match status" value="1"/>
</dbReference>
<dbReference type="PANTHER" id="PTHR22594">
    <property type="entry name" value="ASPARTYL/LYSYL-TRNA SYNTHETASE"/>
    <property type="match status" value="1"/>
</dbReference>
<keyword evidence="6" id="KW-0030">Aminoacyl-tRNA synthetase</keyword>
<dbReference type="SUPFAM" id="SSF55261">
    <property type="entry name" value="GAD domain-like"/>
    <property type="match status" value="1"/>
</dbReference>
<dbReference type="CDD" id="cd04317">
    <property type="entry name" value="EcAspRS_like_N"/>
    <property type="match status" value="1"/>
</dbReference>
<dbReference type="SUPFAM" id="SSF55681">
    <property type="entry name" value="Class II aaRS and biotin synthetases"/>
    <property type="match status" value="1"/>
</dbReference>
<dbReference type="CDD" id="cd04100">
    <property type="entry name" value="Asp_Lys_Asn_RS_N"/>
    <property type="match status" value="1"/>
</dbReference>
<dbReference type="NCBIfam" id="TIGR00459">
    <property type="entry name" value="aspS_bact"/>
    <property type="match status" value="1"/>
</dbReference>
<feature type="domain" description="Aminoacyl-transfer RNA synthetases class-II family profile" evidence="7">
    <location>
        <begin position="509"/>
        <end position="919"/>
    </location>
</feature>
<dbReference type="GO" id="GO:0006422">
    <property type="term" value="P:aspartyl-tRNA aminoacylation"/>
    <property type="evidence" value="ECO:0007669"/>
    <property type="project" value="TreeGrafter"/>
</dbReference>
<evidence type="ECO:0000313" key="8">
    <source>
        <dbReference type="EMBL" id="JAS10748.1"/>
    </source>
</evidence>
<sequence length="963" mass="109780">MSSIILKCSHINLFLKKTKIFLGKSGLAIMSYRNYSQKREWHGNLTSKALPVWDTSGYDNCNKVAPSLISDQDIEDYNSNNYLPYDINSKHVNCGELRKFHTDYQVIMTGRVQFQRLKRFLFLRDTFGTTQIVIPEERLDLIKRIKNFPVDSHLTIIGSVLKRPTANINTTMPTGEIEVSIEDVLDFATPKRKSYNNIGEQCTRLLKRSRSNILMTREELTRCATSYMKQKFSQRTHNCGELGEYLIGEKVTLAGWIDIIRNERFLTLSDGHGTTQVLIPTNDQLISKVNLKVGDVVVVNGLVCLRPIQQRNVSMITGNIEVKAEEIKVLDPNTEILSTTVCEPQELQEDANTKIFSEKSGISSGNVNSYCIRTHTCGELRSSDVGKEVTLCGWLEFSRMNRFATIRDAYGTTQIIIPQNANEIEQKLIETPLESVIMVKGSVCGRPSNQINEKMFTGEIEVMVSEYNVLNPAKQNLPFLIRNQNKPHENLRMKYRYLSLRYPEMQHNMRMRSKLLMKMREFLINEREFVEVETPTLFRRTPGGAQEYIVPTRTEGKFYSLVQSPQQLKQLLMVGGMDRYFQVARCYRDEGARPDRQPEFTQMDIELSFTNRDEILNLVEELIVHSWPDQLGKLSIPFPRMTYKEAMESYGCDKPDITFGNKIQNITHLHTTNHNKVNETQLTDEIPQFTFRALVIPNGAKSSDVLFKKYNSVIENKHPECELKVIKINHKWENVLKKELPNFESSSLYENLSLKSSDLLIVGAGKEEHVLPLLGKIRLDLKKKEEMKNEFKFLWVVDFPLFLPGESANSLESAHHPFTQPHTDDLNLLKTDPLKVRGQHYDLVLNGCEVGGGSIRIHDCILQKHILNDILHISTDSLNHLLEALDSGAPPHGGIALGMDRLVSLLVGAESIRDVIAFPKGVDGKDPLSGAPCQISPEEYELYHLTKSDSKDCIKVEDALHSL</sequence>
<dbReference type="InterPro" id="IPR004524">
    <property type="entry name" value="Asp-tRNA-ligase_1"/>
</dbReference>
<dbReference type="InterPro" id="IPR047090">
    <property type="entry name" value="AspRS_core"/>
</dbReference>
<proteinExistence type="inferred from homology"/>
<dbReference type="InterPro" id="IPR004365">
    <property type="entry name" value="NA-bd_OB_tRNA"/>
</dbReference>
<keyword evidence="5" id="KW-0648">Protein biosynthesis</keyword>
<accession>A0A1B6CB86</accession>
<dbReference type="CDD" id="cd00777">
    <property type="entry name" value="AspRS_core"/>
    <property type="match status" value="1"/>
</dbReference>
<dbReference type="HAMAP" id="MF_00044">
    <property type="entry name" value="Asp_tRNA_synth_type1"/>
    <property type="match status" value="1"/>
</dbReference>
<dbReference type="GO" id="GO:0003676">
    <property type="term" value="F:nucleic acid binding"/>
    <property type="evidence" value="ECO:0007669"/>
    <property type="project" value="InterPro"/>
</dbReference>
<gene>
    <name evidence="8" type="ORF">g.12125</name>
</gene>
<name>A0A1B6CB86_9HEMI</name>
<evidence type="ECO:0000259" key="7">
    <source>
        <dbReference type="PROSITE" id="PS50862"/>
    </source>
</evidence>
<dbReference type="InterPro" id="IPR004115">
    <property type="entry name" value="GAD-like_sf"/>
</dbReference>
<dbReference type="PRINTS" id="PR01042">
    <property type="entry name" value="TRNASYNTHASP"/>
</dbReference>
<evidence type="ECO:0000256" key="4">
    <source>
        <dbReference type="ARBA" id="ARBA00022840"/>
    </source>
</evidence>
<comment type="similarity">
    <text evidence="1">Belongs to the class-II aminoacyl-tRNA synthetase family. Type 1 subfamily.</text>
</comment>
<evidence type="ECO:0000256" key="3">
    <source>
        <dbReference type="ARBA" id="ARBA00022741"/>
    </source>
</evidence>
<evidence type="ECO:0000256" key="1">
    <source>
        <dbReference type="ARBA" id="ARBA00006303"/>
    </source>
</evidence>
<keyword evidence="3" id="KW-0547">Nucleotide-binding</keyword>
<keyword evidence="4" id="KW-0067">ATP-binding</keyword>
<dbReference type="Pfam" id="PF01336">
    <property type="entry name" value="tRNA_anti-codon"/>
    <property type="match status" value="1"/>
</dbReference>
<evidence type="ECO:0000256" key="2">
    <source>
        <dbReference type="ARBA" id="ARBA00022598"/>
    </source>
</evidence>
<dbReference type="GO" id="GO:0004815">
    <property type="term" value="F:aspartate-tRNA ligase activity"/>
    <property type="evidence" value="ECO:0007669"/>
    <property type="project" value="TreeGrafter"/>
</dbReference>
<dbReference type="NCBIfam" id="NF001750">
    <property type="entry name" value="PRK00476.1"/>
    <property type="match status" value="1"/>
</dbReference>
<dbReference type="PANTHER" id="PTHR22594:SF5">
    <property type="entry name" value="ASPARTATE--TRNA LIGASE, MITOCHONDRIAL"/>
    <property type="match status" value="1"/>
</dbReference>
<dbReference type="Gene3D" id="3.30.1360.30">
    <property type="entry name" value="GAD-like domain"/>
    <property type="match status" value="1"/>
</dbReference>
<dbReference type="GO" id="GO:0005524">
    <property type="term" value="F:ATP binding"/>
    <property type="evidence" value="ECO:0007669"/>
    <property type="project" value="UniProtKB-KW"/>
</dbReference>
<organism evidence="8">
    <name type="scientific">Clastoptera arizonana</name>
    <name type="common">Arizona spittle bug</name>
    <dbReference type="NCBI Taxonomy" id="38151"/>
    <lineage>
        <taxon>Eukaryota</taxon>
        <taxon>Metazoa</taxon>
        <taxon>Ecdysozoa</taxon>
        <taxon>Arthropoda</taxon>
        <taxon>Hexapoda</taxon>
        <taxon>Insecta</taxon>
        <taxon>Pterygota</taxon>
        <taxon>Neoptera</taxon>
        <taxon>Paraneoptera</taxon>
        <taxon>Hemiptera</taxon>
        <taxon>Auchenorrhyncha</taxon>
        <taxon>Cercopoidea</taxon>
        <taxon>Clastopteridae</taxon>
        <taxon>Clastoptera</taxon>
    </lineage>
</organism>
<evidence type="ECO:0000256" key="5">
    <source>
        <dbReference type="ARBA" id="ARBA00022917"/>
    </source>
</evidence>
<dbReference type="InterPro" id="IPR006195">
    <property type="entry name" value="aa-tRNA-synth_II"/>
</dbReference>
<dbReference type="AlphaFoldDB" id="A0A1B6CB86"/>
<dbReference type="EMBL" id="GEDC01026550">
    <property type="protein sequence ID" value="JAS10748.1"/>
    <property type="molecule type" value="Transcribed_RNA"/>
</dbReference>
<dbReference type="GO" id="GO:0005739">
    <property type="term" value="C:mitochondrion"/>
    <property type="evidence" value="ECO:0007669"/>
    <property type="project" value="TreeGrafter"/>
</dbReference>
<dbReference type="InterPro" id="IPR045864">
    <property type="entry name" value="aa-tRNA-synth_II/BPL/LPL"/>
</dbReference>
<dbReference type="Gene3D" id="2.40.50.140">
    <property type="entry name" value="Nucleic acid-binding proteins"/>
    <property type="match status" value="3"/>
</dbReference>
<dbReference type="InterPro" id="IPR002312">
    <property type="entry name" value="Asp/Asn-tRNA-synth_IIb"/>
</dbReference>
<dbReference type="Gene3D" id="3.30.930.10">
    <property type="entry name" value="Bira Bifunctional Protein, Domain 2"/>
    <property type="match status" value="1"/>
</dbReference>
<evidence type="ECO:0000256" key="6">
    <source>
        <dbReference type="ARBA" id="ARBA00023146"/>
    </source>
</evidence>
<protein>
    <recommendedName>
        <fullName evidence="7">Aminoacyl-transfer RNA synthetases class-II family profile domain-containing protein</fullName>
    </recommendedName>
</protein>
<keyword evidence="2" id="KW-0436">Ligase</keyword>
<dbReference type="InterPro" id="IPR012340">
    <property type="entry name" value="NA-bd_OB-fold"/>
</dbReference>
<dbReference type="InterPro" id="IPR004364">
    <property type="entry name" value="Aa-tRNA-synt_II"/>
</dbReference>
<dbReference type="SUPFAM" id="SSF50249">
    <property type="entry name" value="Nucleic acid-binding proteins"/>
    <property type="match status" value="3"/>
</dbReference>
<dbReference type="InterPro" id="IPR047089">
    <property type="entry name" value="Asp-tRNA-ligase_1_N"/>
</dbReference>
<reference evidence="8" key="1">
    <citation type="submission" date="2015-12" db="EMBL/GenBank/DDBJ databases">
        <title>De novo transcriptome assembly of four potential Pierce s Disease insect vectors from Arizona vineyards.</title>
        <authorList>
            <person name="Tassone E.E."/>
        </authorList>
    </citation>
    <scope>NUCLEOTIDE SEQUENCE</scope>
</reference>